<dbReference type="OrthoDB" id="117386at2"/>
<dbReference type="SUPFAM" id="SSF56925">
    <property type="entry name" value="OMPA-like"/>
    <property type="match status" value="1"/>
</dbReference>
<protein>
    <recommendedName>
        <fullName evidence="4">Outer membrane protein beta-barrel domain-containing protein</fullName>
    </recommendedName>
</protein>
<reference evidence="3" key="1">
    <citation type="submission" date="2016-10" db="EMBL/GenBank/DDBJ databases">
        <authorList>
            <person name="Varghese N."/>
            <person name="Submissions S."/>
        </authorList>
    </citation>
    <scope>NUCLEOTIDE SEQUENCE [LARGE SCALE GENOMIC DNA]</scope>
    <source>
        <strain evidence="3">GAS232</strain>
    </source>
</reference>
<dbReference type="RefSeq" id="WP_083343705.1">
    <property type="nucleotide sequence ID" value="NZ_LT629690.1"/>
</dbReference>
<evidence type="ECO:0000256" key="1">
    <source>
        <dbReference type="SAM" id="SignalP"/>
    </source>
</evidence>
<sequence>MRLRHIAATVALSMFSIICGANAHAQTAIYAQATGQSNNLTSGNGYFWGPTFGIYHDSHSLALVHIGYDVRGSILKNGSAQFSSGLGGIRASVVPHVIPIKIYAEVLGGVGFISNGSSSTNFQYQINGGLEYTLLPHIDWRALEVAYNGYSGNSVGNPVALSTGIVFRL</sequence>
<feature type="chain" id="PRO_5009241063" description="Outer membrane protein beta-barrel domain-containing protein" evidence="1">
    <location>
        <begin position="26"/>
        <end position="169"/>
    </location>
</feature>
<evidence type="ECO:0000313" key="3">
    <source>
        <dbReference type="Proteomes" id="UP000182427"/>
    </source>
</evidence>
<accession>A0A1G7FT54</accession>
<dbReference type="AlphaFoldDB" id="A0A1G7FT54"/>
<feature type="signal peptide" evidence="1">
    <location>
        <begin position="1"/>
        <end position="25"/>
    </location>
</feature>
<keyword evidence="3" id="KW-1185">Reference proteome</keyword>
<evidence type="ECO:0000313" key="2">
    <source>
        <dbReference type="EMBL" id="SDE79076.1"/>
    </source>
</evidence>
<gene>
    <name evidence="2" type="ORF">SAMN05444167_0441</name>
</gene>
<dbReference type="Proteomes" id="UP000182427">
    <property type="component" value="Chromosome I"/>
</dbReference>
<name>A0A1G7FT54_9BACT</name>
<keyword evidence="1" id="KW-0732">Signal</keyword>
<dbReference type="InterPro" id="IPR011250">
    <property type="entry name" value="OMP/PagP_B-barrel"/>
</dbReference>
<evidence type="ECO:0008006" key="4">
    <source>
        <dbReference type="Google" id="ProtNLM"/>
    </source>
</evidence>
<dbReference type="EMBL" id="LT629690">
    <property type="protein sequence ID" value="SDE79076.1"/>
    <property type="molecule type" value="Genomic_DNA"/>
</dbReference>
<proteinExistence type="predicted"/>
<organism evidence="2 3">
    <name type="scientific">Terriglobus roseus</name>
    <dbReference type="NCBI Taxonomy" id="392734"/>
    <lineage>
        <taxon>Bacteria</taxon>
        <taxon>Pseudomonadati</taxon>
        <taxon>Acidobacteriota</taxon>
        <taxon>Terriglobia</taxon>
        <taxon>Terriglobales</taxon>
        <taxon>Acidobacteriaceae</taxon>
        <taxon>Terriglobus</taxon>
    </lineage>
</organism>